<evidence type="ECO:0000259" key="11">
    <source>
        <dbReference type="PROSITE" id="PS50114"/>
    </source>
</evidence>
<keyword evidence="7" id="KW-0804">Transcription</keyword>
<dbReference type="GO" id="GO:0000978">
    <property type="term" value="F:RNA polymerase II cis-regulatory region sequence-specific DNA binding"/>
    <property type="evidence" value="ECO:0007669"/>
    <property type="project" value="TreeGrafter"/>
</dbReference>
<feature type="region of interest" description="Disordered" evidence="10">
    <location>
        <begin position="364"/>
        <end position="395"/>
    </location>
</feature>
<feature type="domain" description="GATA-type" evidence="11">
    <location>
        <begin position="320"/>
        <end position="373"/>
    </location>
</feature>
<dbReference type="Gene3D" id="3.30.50.10">
    <property type="entry name" value="Erythroid Transcription Factor GATA-1, subunit A"/>
    <property type="match status" value="2"/>
</dbReference>
<dbReference type="CDD" id="cd00202">
    <property type="entry name" value="ZnF_GATA"/>
    <property type="match status" value="2"/>
</dbReference>
<dbReference type="GO" id="GO:0000122">
    <property type="term" value="P:negative regulation of transcription by RNA polymerase II"/>
    <property type="evidence" value="ECO:0007669"/>
    <property type="project" value="TreeGrafter"/>
</dbReference>
<evidence type="ECO:0000256" key="9">
    <source>
        <dbReference type="PROSITE-ProRule" id="PRU00094"/>
    </source>
</evidence>
<evidence type="ECO:0000256" key="8">
    <source>
        <dbReference type="ARBA" id="ARBA00023242"/>
    </source>
</evidence>
<dbReference type="InterPro" id="IPR039355">
    <property type="entry name" value="Transcription_factor_GATA"/>
</dbReference>
<dbReference type="GO" id="GO:0008270">
    <property type="term" value="F:zinc ion binding"/>
    <property type="evidence" value="ECO:0007669"/>
    <property type="project" value="UniProtKB-KW"/>
</dbReference>
<evidence type="ECO:0000256" key="7">
    <source>
        <dbReference type="ARBA" id="ARBA00023163"/>
    </source>
</evidence>
<evidence type="ECO:0000256" key="4">
    <source>
        <dbReference type="ARBA" id="ARBA00022833"/>
    </source>
</evidence>
<dbReference type="SUPFAM" id="SSF57716">
    <property type="entry name" value="Glucocorticoid receptor-like (DNA-binding domain)"/>
    <property type="match status" value="2"/>
</dbReference>
<feature type="compositionally biased region" description="Low complexity" evidence="10">
    <location>
        <begin position="440"/>
        <end position="456"/>
    </location>
</feature>
<dbReference type="GO" id="GO:0045944">
    <property type="term" value="P:positive regulation of transcription by RNA polymerase II"/>
    <property type="evidence" value="ECO:0007669"/>
    <property type="project" value="TreeGrafter"/>
</dbReference>
<dbReference type="PROSITE" id="PS00344">
    <property type="entry name" value="GATA_ZN_FINGER_1"/>
    <property type="match status" value="2"/>
</dbReference>
<evidence type="ECO:0000256" key="6">
    <source>
        <dbReference type="ARBA" id="ARBA00023125"/>
    </source>
</evidence>
<feature type="region of interest" description="Disordered" evidence="10">
    <location>
        <begin position="144"/>
        <end position="164"/>
    </location>
</feature>
<keyword evidence="5" id="KW-0805">Transcription regulation</keyword>
<keyword evidence="12" id="KW-1185">Reference proteome</keyword>
<name>A0AAJ7L6R9_9ACAR</name>
<dbReference type="PANTHER" id="PTHR10071">
    <property type="entry name" value="TRANSCRIPTION FACTOR GATA FAMILY MEMBER"/>
    <property type="match status" value="1"/>
</dbReference>
<dbReference type="GO" id="GO:0000981">
    <property type="term" value="F:DNA-binding transcription factor activity, RNA polymerase II-specific"/>
    <property type="evidence" value="ECO:0007669"/>
    <property type="project" value="TreeGrafter"/>
</dbReference>
<dbReference type="GO" id="GO:0005634">
    <property type="term" value="C:nucleus"/>
    <property type="evidence" value="ECO:0007669"/>
    <property type="project" value="UniProtKB-SubCell"/>
</dbReference>
<evidence type="ECO:0000256" key="5">
    <source>
        <dbReference type="ARBA" id="ARBA00023015"/>
    </source>
</evidence>
<dbReference type="SMART" id="SM00401">
    <property type="entry name" value="ZnF_GATA"/>
    <property type="match status" value="2"/>
</dbReference>
<feature type="compositionally biased region" description="Polar residues" evidence="10">
    <location>
        <begin position="521"/>
        <end position="542"/>
    </location>
</feature>
<protein>
    <submittedName>
        <fullName evidence="13">GATA-binding factor A</fullName>
    </submittedName>
</protein>
<keyword evidence="2" id="KW-0479">Metal-binding</keyword>
<gene>
    <name evidence="13" type="primary">LOC100905208</name>
</gene>
<dbReference type="GeneID" id="100905208"/>
<dbReference type="InterPro" id="IPR013088">
    <property type="entry name" value="Znf_NHR/GATA"/>
</dbReference>
<comment type="subcellular location">
    <subcellularLocation>
        <location evidence="1">Nucleus</location>
    </subcellularLocation>
</comment>
<evidence type="ECO:0000256" key="3">
    <source>
        <dbReference type="ARBA" id="ARBA00022771"/>
    </source>
</evidence>
<evidence type="ECO:0000313" key="13">
    <source>
        <dbReference type="RefSeq" id="XP_018496660.1"/>
    </source>
</evidence>
<dbReference type="PRINTS" id="PR00619">
    <property type="entry name" value="GATAZNFINGER"/>
</dbReference>
<feature type="compositionally biased region" description="Low complexity" evidence="10">
    <location>
        <begin position="28"/>
        <end position="43"/>
    </location>
</feature>
<evidence type="ECO:0000256" key="1">
    <source>
        <dbReference type="ARBA" id="ARBA00004123"/>
    </source>
</evidence>
<dbReference type="GO" id="GO:0045165">
    <property type="term" value="P:cell fate commitment"/>
    <property type="evidence" value="ECO:0007669"/>
    <property type="project" value="TreeGrafter"/>
</dbReference>
<reference evidence="13" key="1">
    <citation type="submission" date="2025-08" db="UniProtKB">
        <authorList>
            <consortium name="RefSeq"/>
        </authorList>
    </citation>
    <scope>IDENTIFICATION</scope>
</reference>
<proteinExistence type="predicted"/>
<dbReference type="PANTHER" id="PTHR10071:SF281">
    <property type="entry name" value="BOX A-BINDING FACTOR-RELATED"/>
    <property type="match status" value="1"/>
</dbReference>
<dbReference type="FunFam" id="3.30.50.10:FF:000032">
    <property type="entry name" value="Transcription factor GATA-3"/>
    <property type="match status" value="1"/>
</dbReference>
<feature type="compositionally biased region" description="Polar residues" evidence="10">
    <location>
        <begin position="457"/>
        <end position="467"/>
    </location>
</feature>
<dbReference type="Pfam" id="PF00320">
    <property type="entry name" value="GATA"/>
    <property type="match status" value="2"/>
</dbReference>
<keyword evidence="3 9" id="KW-0863">Zinc-finger</keyword>
<dbReference type="Proteomes" id="UP000694867">
    <property type="component" value="Unplaced"/>
</dbReference>
<sequence length="542" mass="58453">MTVIQTLKYAAPLHQVPPESFEAPPPTYAAAALPEQPSSSSTGGERETERWVGPSSSTSDRQQQREQQPVVPQAAAPIAAVAADSLLLGDDPPHSVCAARHISAAGGEDNSLSSCYQTSVDAVPITSPGEDPIRDRTVVVVVQQSGQQQQQQQESIRRDPPKSQQLQQLQQYLVEVDSSEVPIAVRPGMLQCLKPHCATDFEMEPSSYVTYNGQPYQTASSNVRSLENHGVLGWPAQGYDPTGFSGYPAATNPLGMPMDPAYIDYYQDSKECVNCGAVSTPLWRRDMAGHYLCNACGLYTKMNGSNRPPVSPIRRPSLNKRPGLVCSNCDTNNTTLWRRNNQGEPVCNACGLYYKLHGVNRPAAMKKDGIQTRKRKPKSVEGNTPKKSVGKKSATTAAGYGSLMSSMRHQSAPHQFFPSEMVGYQLQGQHGLTDLRLPRTSPGAHSTGSASGSYSSVLRQDSNSDLSVMSPDDHHTLSHRVGSLSSPNALLTSHLHSLSITAHPLDQHGGHIHAYPPPSTPVSAASQFSTPGLQRHQTPPSV</sequence>
<organism evidence="12 13">
    <name type="scientific">Galendromus occidentalis</name>
    <name type="common">western predatory mite</name>
    <dbReference type="NCBI Taxonomy" id="34638"/>
    <lineage>
        <taxon>Eukaryota</taxon>
        <taxon>Metazoa</taxon>
        <taxon>Ecdysozoa</taxon>
        <taxon>Arthropoda</taxon>
        <taxon>Chelicerata</taxon>
        <taxon>Arachnida</taxon>
        <taxon>Acari</taxon>
        <taxon>Parasitiformes</taxon>
        <taxon>Mesostigmata</taxon>
        <taxon>Gamasina</taxon>
        <taxon>Phytoseioidea</taxon>
        <taxon>Phytoseiidae</taxon>
        <taxon>Typhlodrominae</taxon>
        <taxon>Galendromus</taxon>
    </lineage>
</organism>
<feature type="region of interest" description="Disordered" evidence="10">
    <location>
        <begin position="434"/>
        <end position="483"/>
    </location>
</feature>
<dbReference type="PROSITE" id="PS50114">
    <property type="entry name" value="GATA_ZN_FINGER_2"/>
    <property type="match status" value="2"/>
</dbReference>
<evidence type="ECO:0000256" key="2">
    <source>
        <dbReference type="ARBA" id="ARBA00022723"/>
    </source>
</evidence>
<dbReference type="AlphaFoldDB" id="A0AAJ7L6R9"/>
<accession>A0AAJ7L6R9</accession>
<evidence type="ECO:0000256" key="10">
    <source>
        <dbReference type="SAM" id="MobiDB-lite"/>
    </source>
</evidence>
<feature type="compositionally biased region" description="Low complexity" evidence="10">
    <location>
        <begin position="144"/>
        <end position="153"/>
    </location>
</feature>
<dbReference type="RefSeq" id="XP_018496660.1">
    <property type="nucleotide sequence ID" value="XM_018641144.1"/>
</dbReference>
<feature type="region of interest" description="Disordered" evidence="10">
    <location>
        <begin position="508"/>
        <end position="542"/>
    </location>
</feature>
<dbReference type="InterPro" id="IPR000679">
    <property type="entry name" value="Znf_GATA"/>
</dbReference>
<keyword evidence="8" id="KW-0539">Nucleus</keyword>
<feature type="region of interest" description="Disordered" evidence="10">
    <location>
        <begin position="11"/>
        <end position="73"/>
    </location>
</feature>
<keyword evidence="6" id="KW-0238">DNA-binding</keyword>
<dbReference type="KEGG" id="goe:100905208"/>
<feature type="domain" description="GATA-type" evidence="11">
    <location>
        <begin position="266"/>
        <end position="321"/>
    </location>
</feature>
<evidence type="ECO:0000313" key="12">
    <source>
        <dbReference type="Proteomes" id="UP000694867"/>
    </source>
</evidence>
<keyword evidence="4" id="KW-0862">Zinc</keyword>